<dbReference type="RefSeq" id="WP_169664535.1">
    <property type="nucleotide sequence ID" value="NZ_CP076132.1"/>
</dbReference>
<gene>
    <name evidence="4" type="ORF">KMW28_08880</name>
</gene>
<dbReference type="GO" id="GO:0006012">
    <property type="term" value="P:galactose metabolic process"/>
    <property type="evidence" value="ECO:0007669"/>
    <property type="project" value="InterPro"/>
</dbReference>
<comment type="catalytic activity">
    <reaction evidence="1">
        <text>alpha-D-galactose 1-phosphate + UDP-alpha-D-glucose = alpha-D-glucose 1-phosphate + UDP-alpha-D-galactose</text>
        <dbReference type="Rhea" id="RHEA:13989"/>
        <dbReference type="ChEBI" id="CHEBI:58336"/>
        <dbReference type="ChEBI" id="CHEBI:58601"/>
        <dbReference type="ChEBI" id="CHEBI:58885"/>
        <dbReference type="ChEBI" id="CHEBI:66914"/>
        <dbReference type="EC" id="2.7.7.12"/>
    </reaction>
</comment>
<organism evidence="4 5">
    <name type="scientific">Flammeovirga yaeyamensis</name>
    <dbReference type="NCBI Taxonomy" id="367791"/>
    <lineage>
        <taxon>Bacteria</taxon>
        <taxon>Pseudomonadati</taxon>
        <taxon>Bacteroidota</taxon>
        <taxon>Cytophagia</taxon>
        <taxon>Cytophagales</taxon>
        <taxon>Flammeovirgaceae</taxon>
        <taxon>Flammeovirga</taxon>
    </lineage>
</organism>
<reference evidence="4 5" key="1">
    <citation type="submission" date="2021-05" db="EMBL/GenBank/DDBJ databases">
        <title>Comparative genomic studies on the polysaccharide-degrading batcterial strains of the Flammeovirga genus.</title>
        <authorList>
            <person name="Zewei F."/>
            <person name="Zheng Z."/>
            <person name="Yu L."/>
            <person name="Ruyue G."/>
            <person name="Yanhong M."/>
            <person name="Yuanyuan C."/>
            <person name="Jingyan G."/>
            <person name="Wenjun H."/>
        </authorList>
    </citation>
    <scope>NUCLEOTIDE SEQUENCE [LARGE SCALE GENOMIC DNA]</scope>
    <source>
        <strain evidence="4 5">NBRC:100898</strain>
    </source>
</reference>
<dbReference type="Pfam" id="PF16269">
    <property type="entry name" value="DUF4922"/>
    <property type="match status" value="1"/>
</dbReference>
<accession>A0AAX1NC61</accession>
<dbReference type="InterPro" id="IPR046320">
    <property type="entry name" value="DUF4922"/>
</dbReference>
<dbReference type="PANTHER" id="PTHR39191">
    <property type="entry name" value="GALACTOSE-1-PHOSPHATE URIDYLYLTRANSFERASE"/>
    <property type="match status" value="1"/>
</dbReference>
<evidence type="ECO:0000259" key="3">
    <source>
        <dbReference type="Pfam" id="PF16269"/>
    </source>
</evidence>
<dbReference type="GO" id="GO:0008108">
    <property type="term" value="F:UDP-glucose:hexose-1-phosphate uridylyltransferase activity"/>
    <property type="evidence" value="ECO:0007669"/>
    <property type="project" value="UniProtKB-EC"/>
</dbReference>
<evidence type="ECO:0000256" key="2">
    <source>
        <dbReference type="ARBA" id="ARBA00005007"/>
    </source>
</evidence>
<keyword evidence="5" id="KW-1185">Reference proteome</keyword>
<proteinExistence type="predicted"/>
<dbReference type="InterPro" id="IPR000766">
    <property type="entry name" value="GalP_uridyl_Trfase_II"/>
</dbReference>
<evidence type="ECO:0000313" key="5">
    <source>
        <dbReference type="Proteomes" id="UP000678679"/>
    </source>
</evidence>
<dbReference type="AlphaFoldDB" id="A0AAX1NC61"/>
<dbReference type="PANTHER" id="PTHR39191:SF1">
    <property type="entry name" value="DUF4922 DOMAIN-CONTAINING PROTEIN"/>
    <property type="match status" value="1"/>
</dbReference>
<dbReference type="GO" id="GO:0005737">
    <property type="term" value="C:cytoplasm"/>
    <property type="evidence" value="ECO:0007669"/>
    <property type="project" value="InterPro"/>
</dbReference>
<evidence type="ECO:0000256" key="1">
    <source>
        <dbReference type="ARBA" id="ARBA00001107"/>
    </source>
</evidence>
<dbReference type="Proteomes" id="UP000678679">
    <property type="component" value="Chromosome 1"/>
</dbReference>
<dbReference type="EMBL" id="CP076132">
    <property type="protein sequence ID" value="QWG03682.1"/>
    <property type="molecule type" value="Genomic_DNA"/>
</dbReference>
<protein>
    <recommendedName>
        <fullName evidence="3">DUF4922 domain-containing protein</fullName>
    </recommendedName>
</protein>
<feature type="domain" description="DUF4922" evidence="3">
    <location>
        <begin position="55"/>
        <end position="182"/>
    </location>
</feature>
<comment type="pathway">
    <text evidence="2">Carbohydrate metabolism.</text>
</comment>
<evidence type="ECO:0000313" key="4">
    <source>
        <dbReference type="EMBL" id="QWG03682.1"/>
    </source>
</evidence>
<name>A0AAX1NC61_9BACT</name>
<sequence>MMTINNKIDSPTYSQINEKLDRQLDDLYLRSFNSGYLSKNALEGNDRLHFFDVDDEITYRIQINHVRSNYSKAMAGTKKPALPEGAKCPICIENVGAEGKENLEILAFNLKQEEFFIQLTPFPLYHHHFVLITKEHRPMEVSVDSFKKQLMFLHQMPHYVVCSNSDREGAGASILSHLHFQVFKQLHLPIFEARERQVKTNNNEAEVSVLDFPLTVVKIKANSEEILLKSFDSFLTKWRSQNERNSFNTVLRFHEQKLEAYLIFRHPDYTTPTHLLKYKYEGIGVIEACGEGIFPTPEGKEEMEINNDIRKKGKEILKEMLSHLNPLNEHQMKTFLSDI</sequence>
<dbReference type="KEGG" id="fya:KMW28_08880"/>